<sequence>MRVYVGITDRDWFEMLSAMRPDEVNFWKPGERGSFGSLKQGELFLFKLHSPLNYIVGGGYFVRFVPDLPVSFVWDAFREKNGVRSMGEFLTRIRKYRAGVVDADPKIGSIVLTEPFWFPRDAWIPAPADWPKSTVQGKGFDALDGRGHELVAQVRERLGQPTEPELAIPGDFVRERDRGRERYGEAVRKVRLGQGGFQVEVVEAYERRCALTGEKTLPVLQAAHIVPYSEGGEHEVQNGLLLRSDMHTLFDRGYLTITPDYRVEVSAQIQEQFTNGKLYYSYHGQELRSLPSESRRRPSAEFLQWHNDRVFVP</sequence>
<dbReference type="OrthoDB" id="9790459at2"/>
<accession>A0A068NUI1</accession>
<keyword evidence="2" id="KW-0378">Hydrolase</keyword>
<evidence type="ECO:0000313" key="2">
    <source>
        <dbReference type="EMBL" id="AIE87188.1"/>
    </source>
</evidence>
<dbReference type="Proteomes" id="UP000027982">
    <property type="component" value="Chromosome"/>
</dbReference>
<dbReference type="eggNOG" id="COG3440">
    <property type="taxonomic scope" value="Bacteria"/>
</dbReference>
<keyword evidence="2" id="KW-0540">Nuclease</keyword>
<protein>
    <submittedName>
        <fullName evidence="2">Restriction endonuclease</fullName>
    </submittedName>
</protein>
<gene>
    <name evidence="2" type="ORF">OP10G_3820</name>
</gene>
<dbReference type="GO" id="GO:0004519">
    <property type="term" value="F:endonuclease activity"/>
    <property type="evidence" value="ECO:0007669"/>
    <property type="project" value="UniProtKB-KW"/>
</dbReference>
<keyword evidence="3" id="KW-1185">Reference proteome</keyword>
<dbReference type="RefSeq" id="WP_025228893.1">
    <property type="nucleotide sequence ID" value="NZ_CP007139.1"/>
</dbReference>
<dbReference type="KEGG" id="fgi:OP10G_3820"/>
<evidence type="ECO:0000259" key="1">
    <source>
        <dbReference type="Pfam" id="PF13391"/>
    </source>
</evidence>
<dbReference type="AlphaFoldDB" id="A0A068NUI1"/>
<name>A0A068NUI1_FIMGI</name>
<organism evidence="2 3">
    <name type="scientific">Fimbriimonas ginsengisoli Gsoil 348</name>
    <dbReference type="NCBI Taxonomy" id="661478"/>
    <lineage>
        <taxon>Bacteria</taxon>
        <taxon>Bacillati</taxon>
        <taxon>Armatimonadota</taxon>
        <taxon>Fimbriimonadia</taxon>
        <taxon>Fimbriimonadales</taxon>
        <taxon>Fimbriimonadaceae</taxon>
        <taxon>Fimbriimonas</taxon>
    </lineage>
</organism>
<dbReference type="Pfam" id="PF13391">
    <property type="entry name" value="HNH_2"/>
    <property type="match status" value="1"/>
</dbReference>
<dbReference type="InterPro" id="IPR003615">
    <property type="entry name" value="HNH_nuc"/>
</dbReference>
<keyword evidence="2" id="KW-0255">Endonuclease</keyword>
<evidence type="ECO:0000313" key="3">
    <source>
        <dbReference type="Proteomes" id="UP000027982"/>
    </source>
</evidence>
<reference evidence="2 3" key="1">
    <citation type="journal article" date="2014" name="PLoS ONE">
        <title>The first complete genome sequence of the class fimbriimonadia in the phylum armatimonadetes.</title>
        <authorList>
            <person name="Hu Z.Y."/>
            <person name="Wang Y.Z."/>
            <person name="Im W.T."/>
            <person name="Wang S.Y."/>
            <person name="Zhao G.P."/>
            <person name="Zheng H.J."/>
            <person name="Quan Z.X."/>
        </authorList>
    </citation>
    <scope>NUCLEOTIDE SEQUENCE [LARGE SCALE GENOMIC DNA]</scope>
    <source>
        <strain evidence="2">Gsoil 348</strain>
    </source>
</reference>
<proteinExistence type="predicted"/>
<dbReference type="HOGENOM" id="CLU_077422_0_0_0"/>
<feature type="domain" description="HNH nuclease" evidence="1">
    <location>
        <begin position="209"/>
        <end position="257"/>
    </location>
</feature>
<dbReference type="EMBL" id="CP007139">
    <property type="protein sequence ID" value="AIE87188.1"/>
    <property type="molecule type" value="Genomic_DNA"/>
</dbReference>